<accession>A0A4Z1T1G2</accession>
<evidence type="ECO:0000256" key="6">
    <source>
        <dbReference type="SAM" id="MobiDB-lite"/>
    </source>
</evidence>
<evidence type="ECO:0000313" key="9">
    <source>
        <dbReference type="EMBL" id="TNJ26777.1"/>
    </source>
</evidence>
<dbReference type="InterPro" id="IPR007259">
    <property type="entry name" value="GCP"/>
</dbReference>
<dbReference type="OrthoDB" id="5860513at2759"/>
<gene>
    <name evidence="9" type="ORF">GMRT_10154</name>
</gene>
<dbReference type="PANTHER" id="PTHR19302">
    <property type="entry name" value="GAMMA TUBULIN COMPLEX PROTEIN"/>
    <property type="match status" value="1"/>
</dbReference>
<dbReference type="InterPro" id="IPR041470">
    <property type="entry name" value="GCP_N"/>
</dbReference>
<dbReference type="InterPro" id="IPR040457">
    <property type="entry name" value="GCP_C"/>
</dbReference>
<dbReference type="PANTHER" id="PTHR19302:SF14">
    <property type="entry name" value="GAMMA-TUBULIN COMPLEX COMPONENT 3"/>
    <property type="match status" value="1"/>
</dbReference>
<keyword evidence="10" id="KW-1185">Reference proteome</keyword>
<dbReference type="GO" id="GO:0000922">
    <property type="term" value="C:spindle pole"/>
    <property type="evidence" value="ECO:0007669"/>
    <property type="project" value="InterPro"/>
</dbReference>
<organism evidence="9 10">
    <name type="scientific">Giardia muris</name>
    <dbReference type="NCBI Taxonomy" id="5742"/>
    <lineage>
        <taxon>Eukaryota</taxon>
        <taxon>Metamonada</taxon>
        <taxon>Diplomonadida</taxon>
        <taxon>Hexamitidae</taxon>
        <taxon>Giardiinae</taxon>
        <taxon>Giardia</taxon>
    </lineage>
</organism>
<dbReference type="GO" id="GO:0051321">
    <property type="term" value="P:meiotic cell cycle"/>
    <property type="evidence" value="ECO:0007669"/>
    <property type="project" value="TreeGrafter"/>
</dbReference>
<feature type="compositionally biased region" description="Low complexity" evidence="6">
    <location>
        <begin position="110"/>
        <end position="122"/>
    </location>
</feature>
<dbReference type="GO" id="GO:0031122">
    <property type="term" value="P:cytoplasmic microtubule organization"/>
    <property type="evidence" value="ECO:0007669"/>
    <property type="project" value="TreeGrafter"/>
</dbReference>
<protein>
    <submittedName>
        <fullName evidence="9">Spc97 / Spc98 family protein</fullName>
    </submittedName>
</protein>
<dbReference type="GO" id="GO:0000930">
    <property type="term" value="C:gamma-tubulin complex"/>
    <property type="evidence" value="ECO:0007669"/>
    <property type="project" value="TreeGrafter"/>
</dbReference>
<comment type="subcellular location">
    <subcellularLocation>
        <location evidence="1">Cytoplasm</location>
        <location evidence="1">Cytoskeleton</location>
    </subcellularLocation>
</comment>
<dbReference type="EMBL" id="VDLU01000004">
    <property type="protein sequence ID" value="TNJ26777.1"/>
    <property type="molecule type" value="Genomic_DNA"/>
</dbReference>
<evidence type="ECO:0000259" key="8">
    <source>
        <dbReference type="Pfam" id="PF17681"/>
    </source>
</evidence>
<dbReference type="GO" id="GO:0007020">
    <property type="term" value="P:microtubule nucleation"/>
    <property type="evidence" value="ECO:0007669"/>
    <property type="project" value="InterPro"/>
</dbReference>
<evidence type="ECO:0000256" key="1">
    <source>
        <dbReference type="ARBA" id="ARBA00004245"/>
    </source>
</evidence>
<name>A0A4Z1T1G2_GIAMU</name>
<feature type="domain" description="Gamma tubulin complex component C-terminal" evidence="7">
    <location>
        <begin position="521"/>
        <end position="858"/>
    </location>
</feature>
<proteinExistence type="inferred from homology"/>
<evidence type="ECO:0000256" key="3">
    <source>
        <dbReference type="ARBA" id="ARBA00022490"/>
    </source>
</evidence>
<dbReference type="VEuPathDB" id="GiardiaDB:GMRT_10154"/>
<evidence type="ECO:0000256" key="4">
    <source>
        <dbReference type="ARBA" id="ARBA00022701"/>
    </source>
</evidence>
<comment type="similarity">
    <text evidence="2">Belongs to the TUBGCP family.</text>
</comment>
<evidence type="ECO:0000313" key="10">
    <source>
        <dbReference type="Proteomes" id="UP000315496"/>
    </source>
</evidence>
<reference evidence="9 10" key="1">
    <citation type="submission" date="2019-05" db="EMBL/GenBank/DDBJ databases">
        <title>The compact genome of Giardia muris reveals important steps in the evolution of intestinal protozoan parasites.</title>
        <authorList>
            <person name="Xu F."/>
            <person name="Jimenez-Gonzalez A."/>
            <person name="Einarsson E."/>
            <person name="Astvaldsson A."/>
            <person name="Peirasmaki D."/>
            <person name="Eckmann L."/>
            <person name="Andersson J.O."/>
            <person name="Svard S.G."/>
            <person name="Jerlstrom-Hultqvist J."/>
        </authorList>
    </citation>
    <scope>NUCLEOTIDE SEQUENCE [LARGE SCALE GENOMIC DNA]</scope>
    <source>
        <strain evidence="9 10">Roberts-Thomson</strain>
    </source>
</reference>
<dbReference type="InterPro" id="IPR042241">
    <property type="entry name" value="GCP_C_sf"/>
</dbReference>
<keyword evidence="5" id="KW-0206">Cytoskeleton</keyword>
<feature type="region of interest" description="Disordered" evidence="6">
    <location>
        <begin position="110"/>
        <end position="137"/>
    </location>
</feature>
<dbReference type="GO" id="GO:0051225">
    <property type="term" value="P:spindle assembly"/>
    <property type="evidence" value="ECO:0007669"/>
    <property type="project" value="TreeGrafter"/>
</dbReference>
<dbReference type="GO" id="GO:0043015">
    <property type="term" value="F:gamma-tubulin binding"/>
    <property type="evidence" value="ECO:0007669"/>
    <property type="project" value="InterPro"/>
</dbReference>
<keyword evidence="4" id="KW-0493">Microtubule</keyword>
<feature type="domain" description="Gamma tubulin complex component protein N-terminal" evidence="8">
    <location>
        <begin position="191"/>
        <end position="518"/>
    </location>
</feature>
<dbReference type="GO" id="GO:0000278">
    <property type="term" value="P:mitotic cell cycle"/>
    <property type="evidence" value="ECO:0007669"/>
    <property type="project" value="TreeGrafter"/>
</dbReference>
<evidence type="ECO:0000256" key="5">
    <source>
        <dbReference type="ARBA" id="ARBA00023212"/>
    </source>
</evidence>
<dbReference type="AlphaFoldDB" id="A0A4Z1T1G2"/>
<keyword evidence="3" id="KW-0963">Cytoplasm</keyword>
<dbReference type="GO" id="GO:0051011">
    <property type="term" value="F:microtubule minus-end binding"/>
    <property type="evidence" value="ECO:0007669"/>
    <property type="project" value="TreeGrafter"/>
</dbReference>
<dbReference type="Pfam" id="PF17681">
    <property type="entry name" value="GCP_N_terminal"/>
    <property type="match status" value="1"/>
</dbReference>
<dbReference type="Proteomes" id="UP000315496">
    <property type="component" value="Chromosome 4"/>
</dbReference>
<dbReference type="Pfam" id="PF04130">
    <property type="entry name" value="GCP_C_terminal"/>
    <property type="match status" value="1"/>
</dbReference>
<dbReference type="GO" id="GO:0005874">
    <property type="term" value="C:microtubule"/>
    <property type="evidence" value="ECO:0007669"/>
    <property type="project" value="UniProtKB-KW"/>
</dbReference>
<dbReference type="Gene3D" id="1.20.120.1900">
    <property type="entry name" value="Gamma-tubulin complex, C-terminal domain"/>
    <property type="match status" value="1"/>
</dbReference>
<comment type="caution">
    <text evidence="9">The sequence shown here is derived from an EMBL/GenBank/DDBJ whole genome shotgun (WGS) entry which is preliminary data.</text>
</comment>
<evidence type="ECO:0000259" key="7">
    <source>
        <dbReference type="Pfam" id="PF04130"/>
    </source>
</evidence>
<sequence length="887" mass="99788">MDVSAAALSLVQALTGRPASLMEQRLVLSILTGNYPSPPLDTFSTDVALLLDLQGLERRRAQTIIQELHEAGGVKRLGAILYVLRALSGMKQHCYIAALSAPGASLEVESAQVQDQAQSQRQEPSPPSKKNRHNKKRHLRAILFGSSGSEDDERDDPQCPDYGQRAEAVKADAAAELRELNKDLIPEHLLVRDLLYAMQGISGSFFELRRDERSQLLHFQMRPGVTRKLVAPVLSNYCERIASCGFFFLRCTELLRASGRSHMGKTRNALAEGVSAALTEYKLLVSQIDGRVQLEDIRLPDLAAVSNTIREDISVLTMISDSCLYSSSDRRPGLHALQILNRLYLFSGHGDPKIASIGRALLAKAAVPFFGYLKTWIITGVLDEVAREFVFVRTTERSDDILLFPADERLASHSVRINSLWYNGYHISARHANQTAPLLDPSVLRLCFWIGRASAFLRESCRMRDWCVPEPLVKALWDADFMHILGTRAINVGDPILRLLHAVNDLTSTALVDALKRKANLLDHYSGLLHIILGKQGDFIPALLGMMDTRSPADRFHHLSMMELVDGAIAACNVAHMPGYVLACVGVRVVAEGRAFVLTYRIDSPLSAIITPGQIEVYEFIFRLQWQLRTADGKLDKVTALLTSYDRVVRQELMQRAGINGKIRINWGSYSRQVSKGYRRALLKLHVLRHRTKNALAAILNYVCHDCIDPAYRELLAHSERAKSIKELIYWHDIAVRTLCYKLLIAREYHHLPTPERPAPAPQDPRDEPVMLHDVFNPQHLFTNTMQEVFPRFHGAIERLGTAVDGLWHVAGELQNSKQIDSLEFTETLSTVFNFVDRYTASFRADIQTLITCLQRCRNMQITTLDAFDYSCFEHLEEALNCIFLDL</sequence>
<evidence type="ECO:0000256" key="2">
    <source>
        <dbReference type="ARBA" id="ARBA00010337"/>
    </source>
</evidence>